<name>A0A9Q3HN53_9BASI</name>
<evidence type="ECO:0000256" key="1">
    <source>
        <dbReference type="SAM" id="MobiDB-lite"/>
    </source>
</evidence>
<reference evidence="2" key="1">
    <citation type="submission" date="2021-03" db="EMBL/GenBank/DDBJ databases">
        <title>Draft genome sequence of rust myrtle Austropuccinia psidii MF-1, a brazilian biotype.</title>
        <authorList>
            <person name="Quecine M.C."/>
            <person name="Pachon D.M.R."/>
            <person name="Bonatelli M.L."/>
            <person name="Correr F.H."/>
            <person name="Franceschini L.M."/>
            <person name="Leite T.F."/>
            <person name="Margarido G.R.A."/>
            <person name="Almeida C.A."/>
            <person name="Ferrarezi J.A."/>
            <person name="Labate C.A."/>
        </authorList>
    </citation>
    <scope>NUCLEOTIDE SEQUENCE</scope>
    <source>
        <strain evidence="2">MF-1</strain>
    </source>
</reference>
<keyword evidence="3" id="KW-1185">Reference proteome</keyword>
<gene>
    <name evidence="2" type="ORF">O181_049967</name>
</gene>
<organism evidence="2 3">
    <name type="scientific">Austropuccinia psidii MF-1</name>
    <dbReference type="NCBI Taxonomy" id="1389203"/>
    <lineage>
        <taxon>Eukaryota</taxon>
        <taxon>Fungi</taxon>
        <taxon>Dikarya</taxon>
        <taxon>Basidiomycota</taxon>
        <taxon>Pucciniomycotina</taxon>
        <taxon>Pucciniomycetes</taxon>
        <taxon>Pucciniales</taxon>
        <taxon>Sphaerophragmiaceae</taxon>
        <taxon>Austropuccinia</taxon>
    </lineage>
</organism>
<dbReference type="AlphaFoldDB" id="A0A9Q3HN53"/>
<evidence type="ECO:0000313" key="3">
    <source>
        <dbReference type="Proteomes" id="UP000765509"/>
    </source>
</evidence>
<dbReference type="Proteomes" id="UP000765509">
    <property type="component" value="Unassembled WGS sequence"/>
</dbReference>
<comment type="caution">
    <text evidence="2">The sequence shown here is derived from an EMBL/GenBank/DDBJ whole genome shotgun (WGS) entry which is preliminary data.</text>
</comment>
<accession>A0A9Q3HN53</accession>
<feature type="region of interest" description="Disordered" evidence="1">
    <location>
        <begin position="1"/>
        <end position="20"/>
    </location>
</feature>
<dbReference type="EMBL" id="AVOT02021435">
    <property type="protein sequence ID" value="MBW0510252.1"/>
    <property type="molecule type" value="Genomic_DNA"/>
</dbReference>
<proteinExistence type="predicted"/>
<evidence type="ECO:0000313" key="2">
    <source>
        <dbReference type="EMBL" id="MBW0510252.1"/>
    </source>
</evidence>
<protein>
    <submittedName>
        <fullName evidence="2">Uncharacterized protein</fullName>
    </submittedName>
</protein>
<sequence length="99" mass="12000">MGQALLKEVPKLKEPPHFSGEGEYEHMEFIRGLEMIKEDFELPDRLLTARLKNLFPKLAHRCYIKLRHTHGHQSCTWWKNQIINKWTNDTWIFELETYF</sequence>